<proteinExistence type="predicted"/>
<evidence type="ECO:0000313" key="3">
    <source>
        <dbReference type="Proteomes" id="UP000799771"/>
    </source>
</evidence>
<dbReference type="PROSITE" id="PS51257">
    <property type="entry name" value="PROKAR_LIPOPROTEIN"/>
    <property type="match status" value="1"/>
</dbReference>
<dbReference type="RefSeq" id="XP_033518805.1">
    <property type="nucleotide sequence ID" value="XM_033662047.1"/>
</dbReference>
<evidence type="ECO:0000313" key="2">
    <source>
        <dbReference type="EMBL" id="KAF2124412.1"/>
    </source>
</evidence>
<dbReference type="GeneID" id="54402479"/>
<dbReference type="AlphaFoldDB" id="A0A6A5ZXC0"/>
<evidence type="ECO:0000256" key="1">
    <source>
        <dbReference type="SAM" id="Phobius"/>
    </source>
</evidence>
<dbReference type="EMBL" id="ML977519">
    <property type="protein sequence ID" value="KAF2124412.1"/>
    <property type="molecule type" value="Genomic_DNA"/>
</dbReference>
<protein>
    <submittedName>
        <fullName evidence="2">Uncharacterized protein</fullName>
    </submittedName>
</protein>
<accession>A0A6A5ZXC0</accession>
<keyword evidence="3" id="KW-1185">Reference proteome</keyword>
<dbReference type="Proteomes" id="UP000799771">
    <property type="component" value="Unassembled WGS sequence"/>
</dbReference>
<keyword evidence="1" id="KW-0812">Transmembrane</keyword>
<reference evidence="2" key="1">
    <citation type="journal article" date="2020" name="Stud. Mycol.">
        <title>101 Dothideomycetes genomes: a test case for predicting lifestyles and emergence of pathogens.</title>
        <authorList>
            <person name="Haridas S."/>
            <person name="Albert R."/>
            <person name="Binder M."/>
            <person name="Bloem J."/>
            <person name="Labutti K."/>
            <person name="Salamov A."/>
            <person name="Andreopoulos B."/>
            <person name="Baker S."/>
            <person name="Barry K."/>
            <person name="Bills G."/>
            <person name="Bluhm B."/>
            <person name="Cannon C."/>
            <person name="Castanera R."/>
            <person name="Culley D."/>
            <person name="Daum C."/>
            <person name="Ezra D."/>
            <person name="Gonzalez J."/>
            <person name="Henrissat B."/>
            <person name="Kuo A."/>
            <person name="Liang C."/>
            <person name="Lipzen A."/>
            <person name="Lutzoni F."/>
            <person name="Magnuson J."/>
            <person name="Mondo S."/>
            <person name="Nolan M."/>
            <person name="Ohm R."/>
            <person name="Pangilinan J."/>
            <person name="Park H.-J."/>
            <person name="Ramirez L."/>
            <person name="Alfaro M."/>
            <person name="Sun H."/>
            <person name="Tritt A."/>
            <person name="Yoshinaga Y."/>
            <person name="Zwiers L.-H."/>
            <person name="Turgeon B."/>
            <person name="Goodwin S."/>
            <person name="Spatafora J."/>
            <person name="Crous P."/>
            <person name="Grigoriev I."/>
        </authorList>
    </citation>
    <scope>NUCLEOTIDE SEQUENCE</scope>
    <source>
        <strain evidence="2">CBS 119687</strain>
    </source>
</reference>
<name>A0A6A5ZXC0_9PLEO</name>
<sequence length="61" mass="6972">MHVQRLVCIVGISTVMIIVFFACVIRNPKLPDTQSMAMPRSLKRRVSFLSISKGILRLDQR</sequence>
<keyword evidence="1" id="KW-0472">Membrane</keyword>
<gene>
    <name evidence="2" type="ORF">P153DRAFT_131501</name>
</gene>
<feature type="transmembrane region" description="Helical" evidence="1">
    <location>
        <begin position="6"/>
        <end position="25"/>
    </location>
</feature>
<dbReference type="OrthoDB" id="2241241at2759"/>
<keyword evidence="1" id="KW-1133">Transmembrane helix</keyword>
<organism evidence="2 3">
    <name type="scientific">Dothidotthia symphoricarpi CBS 119687</name>
    <dbReference type="NCBI Taxonomy" id="1392245"/>
    <lineage>
        <taxon>Eukaryota</taxon>
        <taxon>Fungi</taxon>
        <taxon>Dikarya</taxon>
        <taxon>Ascomycota</taxon>
        <taxon>Pezizomycotina</taxon>
        <taxon>Dothideomycetes</taxon>
        <taxon>Pleosporomycetidae</taxon>
        <taxon>Pleosporales</taxon>
        <taxon>Dothidotthiaceae</taxon>
        <taxon>Dothidotthia</taxon>
    </lineage>
</organism>